<dbReference type="EMBL" id="MF344576">
    <property type="protein sequence ID" value="AVE23189.1"/>
    <property type="molecule type" value="Genomic_DNA"/>
</dbReference>
<protein>
    <submittedName>
        <fullName evidence="1">Uncharacterized protein</fullName>
    </submittedName>
</protein>
<keyword evidence="1" id="KW-0614">Plasmid</keyword>
<geneLocation type="plasmid" evidence="1">
    <name>p61806-CTXM</name>
</geneLocation>
<sequence>MFGVIMKTKTFRFRKYKKKNVLLQMIVSRKQVILFFRT</sequence>
<evidence type="ECO:0000313" key="1">
    <source>
        <dbReference type="EMBL" id="AVE23189.1"/>
    </source>
</evidence>
<accession>A0A2L1KL00</accession>
<name>A0A2L1KL00_ECOLX</name>
<dbReference type="AlphaFoldDB" id="A0A2L1KL00"/>
<proteinExistence type="predicted"/>
<organism evidence="1">
    <name type="scientific">Escherichia coli</name>
    <dbReference type="NCBI Taxonomy" id="562"/>
    <lineage>
        <taxon>Bacteria</taxon>
        <taxon>Pseudomonadati</taxon>
        <taxon>Pseudomonadota</taxon>
        <taxon>Gammaproteobacteria</taxon>
        <taxon>Enterobacterales</taxon>
        <taxon>Enterobacteriaceae</taxon>
        <taxon>Escherichia</taxon>
    </lineage>
</organism>
<reference evidence="1" key="1">
    <citation type="journal article" date="2019" name="Front. Microbiol.">
        <title>Replicon-Based Typing of IncI-Complex Plasmids, and Comparative Genomics Analysis of IncIgamma/K1 Plasmids.</title>
        <authorList>
            <person name="Zhang D."/>
            <person name="Zhao Y."/>
            <person name="Feng J."/>
            <person name="Hu L."/>
            <person name="Jiang X."/>
            <person name="Zhan Z."/>
            <person name="Yang H."/>
            <person name="Yang W."/>
            <person name="Gao B."/>
            <person name="Wang J."/>
            <person name="Li J."/>
            <person name="Yin Z."/>
            <person name="Zhou D."/>
        </authorList>
    </citation>
    <scope>NUCLEOTIDE SEQUENCE</scope>
    <source>
        <strain evidence="1">15061806</strain>
        <plasmid evidence="1">p61806-CTXM</plasmid>
    </source>
</reference>